<reference evidence="2" key="2">
    <citation type="submission" date="2015-01" db="EMBL/GenBank/DDBJ databases">
        <title>Evolutionary Origins and Diversification of the Mycorrhizal Mutualists.</title>
        <authorList>
            <consortium name="DOE Joint Genome Institute"/>
            <consortium name="Mycorrhizal Genomics Consortium"/>
            <person name="Kohler A."/>
            <person name="Kuo A."/>
            <person name="Nagy L.G."/>
            <person name="Floudas D."/>
            <person name="Copeland A."/>
            <person name="Barry K.W."/>
            <person name="Cichocki N."/>
            <person name="Veneault-Fourrey C."/>
            <person name="LaButti K."/>
            <person name="Lindquist E.A."/>
            <person name="Lipzen A."/>
            <person name="Lundell T."/>
            <person name="Morin E."/>
            <person name="Murat C."/>
            <person name="Riley R."/>
            <person name="Ohm R."/>
            <person name="Sun H."/>
            <person name="Tunlid A."/>
            <person name="Henrissat B."/>
            <person name="Grigoriev I.V."/>
            <person name="Hibbett D.S."/>
            <person name="Martin F."/>
        </authorList>
    </citation>
    <scope>NUCLEOTIDE SEQUENCE [LARGE SCALE GENOMIC DNA]</scope>
    <source>
        <strain evidence="2">441</strain>
    </source>
</reference>
<protein>
    <submittedName>
        <fullName evidence="1">Uncharacterized protein</fullName>
    </submittedName>
</protein>
<dbReference type="EMBL" id="KN833892">
    <property type="protein sequence ID" value="KIK15404.1"/>
    <property type="molecule type" value="Genomic_DNA"/>
</dbReference>
<name>A0A0C9YNE0_9AGAM</name>
<dbReference type="Proteomes" id="UP000054018">
    <property type="component" value="Unassembled WGS sequence"/>
</dbReference>
<organism evidence="1 2">
    <name type="scientific">Pisolithus microcarpus 441</name>
    <dbReference type="NCBI Taxonomy" id="765257"/>
    <lineage>
        <taxon>Eukaryota</taxon>
        <taxon>Fungi</taxon>
        <taxon>Dikarya</taxon>
        <taxon>Basidiomycota</taxon>
        <taxon>Agaricomycotina</taxon>
        <taxon>Agaricomycetes</taxon>
        <taxon>Agaricomycetidae</taxon>
        <taxon>Boletales</taxon>
        <taxon>Sclerodermatineae</taxon>
        <taxon>Pisolithaceae</taxon>
        <taxon>Pisolithus</taxon>
    </lineage>
</organism>
<proteinExistence type="predicted"/>
<dbReference type="HOGENOM" id="CLU_1768841_0_0_1"/>
<sequence length="147" mass="17265">MCTPWKQTHRVSMLRRCGCSLSRRPPLFLYGSMQYIYAFLAFPRLVRSADRRPARCAPGVHKVGNTLAMCVCVRARTRCNGERLNHTYDTYIWGIVREAFRRPAWNFGHRPPWVPSAPRGNVVLHEPAVEDRYDARFHMLFQRPYLE</sequence>
<evidence type="ECO:0000313" key="1">
    <source>
        <dbReference type="EMBL" id="KIK15404.1"/>
    </source>
</evidence>
<reference evidence="1 2" key="1">
    <citation type="submission" date="2014-04" db="EMBL/GenBank/DDBJ databases">
        <authorList>
            <consortium name="DOE Joint Genome Institute"/>
            <person name="Kuo A."/>
            <person name="Kohler A."/>
            <person name="Costa M.D."/>
            <person name="Nagy L.G."/>
            <person name="Floudas D."/>
            <person name="Copeland A."/>
            <person name="Barry K.W."/>
            <person name="Cichocki N."/>
            <person name="Veneault-Fourrey C."/>
            <person name="LaButti K."/>
            <person name="Lindquist E.A."/>
            <person name="Lipzen A."/>
            <person name="Lundell T."/>
            <person name="Morin E."/>
            <person name="Murat C."/>
            <person name="Sun H."/>
            <person name="Tunlid A."/>
            <person name="Henrissat B."/>
            <person name="Grigoriev I.V."/>
            <person name="Hibbett D.S."/>
            <person name="Martin F."/>
            <person name="Nordberg H.P."/>
            <person name="Cantor M.N."/>
            <person name="Hua S.X."/>
        </authorList>
    </citation>
    <scope>NUCLEOTIDE SEQUENCE [LARGE SCALE GENOMIC DNA]</scope>
    <source>
        <strain evidence="1 2">441</strain>
    </source>
</reference>
<dbReference type="AlphaFoldDB" id="A0A0C9YNE0"/>
<evidence type="ECO:0000313" key="2">
    <source>
        <dbReference type="Proteomes" id="UP000054018"/>
    </source>
</evidence>
<keyword evidence="2" id="KW-1185">Reference proteome</keyword>
<accession>A0A0C9YNE0</accession>
<gene>
    <name evidence="1" type="ORF">PISMIDRAFT_323151</name>
</gene>